<feature type="chain" id="PRO_5043337969" evidence="1">
    <location>
        <begin position="20"/>
        <end position="197"/>
    </location>
</feature>
<dbReference type="Proteomes" id="UP000735302">
    <property type="component" value="Unassembled WGS sequence"/>
</dbReference>
<keyword evidence="1" id="KW-0732">Signal</keyword>
<keyword evidence="3" id="KW-1185">Reference proteome</keyword>
<accession>A0AAV3XTR7</accession>
<evidence type="ECO:0000313" key="3">
    <source>
        <dbReference type="Proteomes" id="UP000735302"/>
    </source>
</evidence>
<name>A0AAV3XTR7_9GAST</name>
<evidence type="ECO:0000256" key="1">
    <source>
        <dbReference type="SAM" id="SignalP"/>
    </source>
</evidence>
<proteinExistence type="predicted"/>
<gene>
    <name evidence="2" type="ORF">PoB_000035300</name>
</gene>
<protein>
    <submittedName>
        <fullName evidence="2">Ag</fullName>
    </submittedName>
</protein>
<feature type="signal peptide" evidence="1">
    <location>
        <begin position="1"/>
        <end position="19"/>
    </location>
</feature>
<organism evidence="2 3">
    <name type="scientific">Plakobranchus ocellatus</name>
    <dbReference type="NCBI Taxonomy" id="259542"/>
    <lineage>
        <taxon>Eukaryota</taxon>
        <taxon>Metazoa</taxon>
        <taxon>Spiralia</taxon>
        <taxon>Lophotrochozoa</taxon>
        <taxon>Mollusca</taxon>
        <taxon>Gastropoda</taxon>
        <taxon>Heterobranchia</taxon>
        <taxon>Euthyneura</taxon>
        <taxon>Panpulmonata</taxon>
        <taxon>Sacoglossa</taxon>
        <taxon>Placobranchoidea</taxon>
        <taxon>Plakobranchidae</taxon>
        <taxon>Plakobranchus</taxon>
    </lineage>
</organism>
<evidence type="ECO:0000313" key="2">
    <source>
        <dbReference type="EMBL" id="GFN73847.1"/>
    </source>
</evidence>
<dbReference type="AlphaFoldDB" id="A0AAV3XTR7"/>
<comment type="caution">
    <text evidence="2">The sequence shown here is derived from an EMBL/GenBank/DDBJ whole genome shotgun (WGS) entry which is preliminary data.</text>
</comment>
<reference evidence="2 3" key="1">
    <citation type="journal article" date="2021" name="Elife">
        <title>Chloroplast acquisition without the gene transfer in kleptoplastic sea slugs, Plakobranchus ocellatus.</title>
        <authorList>
            <person name="Maeda T."/>
            <person name="Takahashi S."/>
            <person name="Yoshida T."/>
            <person name="Shimamura S."/>
            <person name="Takaki Y."/>
            <person name="Nagai Y."/>
            <person name="Toyoda A."/>
            <person name="Suzuki Y."/>
            <person name="Arimoto A."/>
            <person name="Ishii H."/>
            <person name="Satoh N."/>
            <person name="Nishiyama T."/>
            <person name="Hasebe M."/>
            <person name="Maruyama T."/>
            <person name="Minagawa J."/>
            <person name="Obokata J."/>
            <person name="Shigenobu S."/>
        </authorList>
    </citation>
    <scope>NUCLEOTIDE SEQUENCE [LARGE SCALE GENOMIC DNA]</scope>
</reference>
<dbReference type="EMBL" id="BLXT01000045">
    <property type="protein sequence ID" value="GFN73847.1"/>
    <property type="molecule type" value="Genomic_DNA"/>
</dbReference>
<sequence length="197" mass="22285">MWKLVALLASVLLVTEVSGDCTPVTYCDEIVDSEYMYYLEQDVEKSMVMSYLLGANLNQLCPIVPKYKSCVENTVSLCGHEDQGIYEAKANLLDYICSPKGTDLATHLARTTDCGQDVWLQIEFYSVLVNCYEIFTADFEQIWFDPHGDPCQLVETLRKCLIESAPKACQNDMITFIEDVWSHATGKKYDYLGCPPL</sequence>